<gene>
    <name evidence="2" type="ORF">DDQ50_09560</name>
</gene>
<sequence length="64" mass="7287">MATWQKVLAPLWVAAALVGIGGLVFGYPAFWFTFTTFPLVVIQFAFSFRDGMRTPRGYERTPRK</sequence>
<keyword evidence="3" id="KW-1185">Reference proteome</keyword>
<reference evidence="2 3" key="1">
    <citation type="submission" date="2018-05" db="EMBL/GenBank/DDBJ databases">
        <title>Amnibacterium sp. M8JJ-5, whole genome shotgun sequence.</title>
        <authorList>
            <person name="Tuo L."/>
        </authorList>
    </citation>
    <scope>NUCLEOTIDE SEQUENCE [LARGE SCALE GENOMIC DNA]</scope>
    <source>
        <strain evidence="2 3">M8JJ-5</strain>
    </source>
</reference>
<protein>
    <submittedName>
        <fullName evidence="2">Uncharacterized protein</fullName>
    </submittedName>
</protein>
<organism evidence="2 3">
    <name type="scientific">Amnibacterium flavum</name>
    <dbReference type="NCBI Taxonomy" id="2173173"/>
    <lineage>
        <taxon>Bacteria</taxon>
        <taxon>Bacillati</taxon>
        <taxon>Actinomycetota</taxon>
        <taxon>Actinomycetes</taxon>
        <taxon>Micrococcales</taxon>
        <taxon>Microbacteriaceae</taxon>
        <taxon>Amnibacterium</taxon>
    </lineage>
</organism>
<keyword evidence="1" id="KW-0812">Transmembrane</keyword>
<dbReference type="Proteomes" id="UP000244893">
    <property type="component" value="Unassembled WGS sequence"/>
</dbReference>
<feature type="transmembrane region" description="Helical" evidence="1">
    <location>
        <begin position="31"/>
        <end position="48"/>
    </location>
</feature>
<evidence type="ECO:0000313" key="3">
    <source>
        <dbReference type="Proteomes" id="UP000244893"/>
    </source>
</evidence>
<proteinExistence type="predicted"/>
<dbReference type="RefSeq" id="WP_116756509.1">
    <property type="nucleotide sequence ID" value="NZ_JBHUEX010000001.1"/>
</dbReference>
<keyword evidence="1" id="KW-0472">Membrane</keyword>
<dbReference type="AlphaFoldDB" id="A0A2V1HNC4"/>
<keyword evidence="1" id="KW-1133">Transmembrane helix</keyword>
<evidence type="ECO:0000313" key="2">
    <source>
        <dbReference type="EMBL" id="PVZ93995.1"/>
    </source>
</evidence>
<feature type="transmembrane region" description="Helical" evidence="1">
    <location>
        <begin position="7"/>
        <end position="25"/>
    </location>
</feature>
<accession>A0A2V1HNC4</accession>
<evidence type="ECO:0000256" key="1">
    <source>
        <dbReference type="SAM" id="Phobius"/>
    </source>
</evidence>
<name>A0A2V1HNC4_9MICO</name>
<comment type="caution">
    <text evidence="2">The sequence shown here is derived from an EMBL/GenBank/DDBJ whole genome shotgun (WGS) entry which is preliminary data.</text>
</comment>
<dbReference type="EMBL" id="QEOP01000002">
    <property type="protein sequence ID" value="PVZ93995.1"/>
    <property type="molecule type" value="Genomic_DNA"/>
</dbReference>